<dbReference type="GeneID" id="96004561"/>
<protein>
    <recommendedName>
        <fullName evidence="1">Alpha/beta hydrolase fold-3 domain-containing protein</fullName>
    </recommendedName>
</protein>
<dbReference type="Pfam" id="PF07859">
    <property type="entry name" value="Abhydrolase_3"/>
    <property type="match status" value="1"/>
</dbReference>
<reference evidence="2 3" key="1">
    <citation type="journal article" date="2020" name="Microbiol. Resour. Announc.">
        <title>Draft Genome Sequence of a Cladosporium Species Isolated from the Mesophotic Ascidian Didemnum maculosum.</title>
        <authorList>
            <person name="Gioti A."/>
            <person name="Siaperas R."/>
            <person name="Nikolaivits E."/>
            <person name="Le Goff G."/>
            <person name="Ouazzani J."/>
            <person name="Kotoulas G."/>
            <person name="Topakas E."/>
        </authorList>
    </citation>
    <scope>NUCLEOTIDE SEQUENCE [LARGE SCALE GENOMIC DNA]</scope>
    <source>
        <strain evidence="2 3">TM138-S3</strain>
    </source>
</reference>
<dbReference type="PANTHER" id="PTHR23024:SF339">
    <property type="entry name" value="ALPHA_BETA HYDROLASE FOLD-3 DOMAIN-CONTAINING PROTEIN"/>
    <property type="match status" value="1"/>
</dbReference>
<dbReference type="Proteomes" id="UP000803884">
    <property type="component" value="Unassembled WGS sequence"/>
</dbReference>
<gene>
    <name evidence="2" type="ORF">WHR41_03117</name>
</gene>
<dbReference type="RefSeq" id="XP_069231377.1">
    <property type="nucleotide sequence ID" value="XM_069371723.1"/>
</dbReference>
<dbReference type="PANTHER" id="PTHR23024">
    <property type="entry name" value="ARYLACETAMIDE DEACETYLASE"/>
    <property type="match status" value="1"/>
</dbReference>
<proteinExistence type="predicted"/>
<evidence type="ECO:0000259" key="1">
    <source>
        <dbReference type="Pfam" id="PF07859"/>
    </source>
</evidence>
<dbReference type="SUPFAM" id="SSF53474">
    <property type="entry name" value="alpha/beta-Hydrolases"/>
    <property type="match status" value="1"/>
</dbReference>
<name>A0AB34KW77_9PEZI</name>
<dbReference type="InterPro" id="IPR029058">
    <property type="entry name" value="AB_hydrolase_fold"/>
</dbReference>
<accession>A0AB34KW77</accession>
<evidence type="ECO:0000313" key="3">
    <source>
        <dbReference type="Proteomes" id="UP000803884"/>
    </source>
</evidence>
<keyword evidence="3" id="KW-1185">Reference proteome</keyword>
<organism evidence="2 3">
    <name type="scientific">Cladosporium halotolerans</name>
    <dbReference type="NCBI Taxonomy" id="1052096"/>
    <lineage>
        <taxon>Eukaryota</taxon>
        <taxon>Fungi</taxon>
        <taxon>Dikarya</taxon>
        <taxon>Ascomycota</taxon>
        <taxon>Pezizomycotina</taxon>
        <taxon>Dothideomycetes</taxon>
        <taxon>Dothideomycetidae</taxon>
        <taxon>Cladosporiales</taxon>
        <taxon>Cladosporiaceae</taxon>
        <taxon>Cladosporium</taxon>
    </lineage>
</organism>
<dbReference type="GO" id="GO:0016787">
    <property type="term" value="F:hydrolase activity"/>
    <property type="evidence" value="ECO:0007669"/>
    <property type="project" value="InterPro"/>
</dbReference>
<dbReference type="InterPro" id="IPR013094">
    <property type="entry name" value="AB_hydrolase_3"/>
</dbReference>
<evidence type="ECO:0000313" key="2">
    <source>
        <dbReference type="EMBL" id="KAL1588272.1"/>
    </source>
</evidence>
<dbReference type="InterPro" id="IPR050466">
    <property type="entry name" value="Carboxylest/Gibb_receptor"/>
</dbReference>
<dbReference type="Gene3D" id="3.40.50.1820">
    <property type="entry name" value="alpha/beta hydrolase"/>
    <property type="match status" value="1"/>
</dbReference>
<dbReference type="AlphaFoldDB" id="A0AB34KW77"/>
<sequence>MESIRISFKQDVFGNDIFARITWIKNETRTAKPIALIYHGGGLMIGSSEIIPPPQVKWLADHGFCIVIPNYRLAPQVNGNTIFGDVADAYDWASSRLVDIMQTEHGVTIDGANITAMGHSSGGTLALHLASCRPVKAVTAFYPSLYFADRTTSSHKIYNEPPFDNVPEFVPTEDDWNAISPAGKQISESGLPVPGLPVPPRSKWQMHVSTRGLWMKTLCPDGNYASIDPLTRLSADWPPVMFVTGEADVIPGSGLDLVQRAEKDMKAAGMKEIVVRVLPGAGHMFDLIKPLGSEDFGPEWQAVVEGLHFLESHVKQ</sequence>
<comment type="caution">
    <text evidence="2">The sequence shown here is derived from an EMBL/GenBank/DDBJ whole genome shotgun (WGS) entry which is preliminary data.</text>
</comment>
<dbReference type="EMBL" id="JAAQHG020000007">
    <property type="protein sequence ID" value="KAL1588272.1"/>
    <property type="molecule type" value="Genomic_DNA"/>
</dbReference>
<feature type="domain" description="Alpha/beta hydrolase fold-3" evidence="1">
    <location>
        <begin position="36"/>
        <end position="155"/>
    </location>
</feature>